<reference evidence="7 8" key="1">
    <citation type="submission" date="2016-11" db="EMBL/GenBank/DDBJ databases">
        <authorList>
            <person name="Jaros S."/>
            <person name="Januszkiewicz K."/>
            <person name="Wedrychowicz H."/>
        </authorList>
    </citation>
    <scope>NUCLEOTIDE SEQUENCE [LARGE SCALE GENOMIC DNA]</scope>
    <source>
        <strain evidence="7 8">DSM 17737</strain>
    </source>
</reference>
<evidence type="ECO:0000256" key="5">
    <source>
        <dbReference type="ARBA" id="ARBA00023136"/>
    </source>
</evidence>
<dbReference type="PANTHER" id="PTHR30606:SF10">
    <property type="entry name" value="PHOSPHATIDYLINOSITOL MANNOSIDE ACYLTRANSFERASE"/>
    <property type="match status" value="1"/>
</dbReference>
<evidence type="ECO:0000256" key="6">
    <source>
        <dbReference type="ARBA" id="ARBA00023315"/>
    </source>
</evidence>
<keyword evidence="2" id="KW-1003">Cell membrane</keyword>
<dbReference type="EMBL" id="FSRE01000005">
    <property type="protein sequence ID" value="SIO19239.1"/>
    <property type="molecule type" value="Genomic_DNA"/>
</dbReference>
<evidence type="ECO:0000256" key="4">
    <source>
        <dbReference type="ARBA" id="ARBA00022679"/>
    </source>
</evidence>
<dbReference type="GO" id="GO:0009247">
    <property type="term" value="P:glycolipid biosynthetic process"/>
    <property type="evidence" value="ECO:0007669"/>
    <property type="project" value="UniProtKB-ARBA"/>
</dbReference>
<dbReference type="InterPro" id="IPR004960">
    <property type="entry name" value="LipA_acyltrans"/>
</dbReference>
<name>A0A1N6HHS4_9GAMM</name>
<evidence type="ECO:0000256" key="1">
    <source>
        <dbReference type="ARBA" id="ARBA00004533"/>
    </source>
</evidence>
<evidence type="ECO:0000256" key="3">
    <source>
        <dbReference type="ARBA" id="ARBA00022519"/>
    </source>
</evidence>
<keyword evidence="3" id="KW-0997">Cell inner membrane</keyword>
<accession>A0A1N6HHS4</accession>
<dbReference type="Proteomes" id="UP000198461">
    <property type="component" value="Unassembled WGS sequence"/>
</dbReference>
<keyword evidence="8" id="KW-1185">Reference proteome</keyword>
<dbReference type="CDD" id="cd07984">
    <property type="entry name" value="LPLAT_LABLAT-like"/>
    <property type="match status" value="1"/>
</dbReference>
<dbReference type="GO" id="GO:0016746">
    <property type="term" value="F:acyltransferase activity"/>
    <property type="evidence" value="ECO:0007669"/>
    <property type="project" value="UniProtKB-KW"/>
</dbReference>
<dbReference type="AlphaFoldDB" id="A0A1N6HHS4"/>
<evidence type="ECO:0000256" key="2">
    <source>
        <dbReference type="ARBA" id="ARBA00022475"/>
    </source>
</evidence>
<organism evidence="7 8">
    <name type="scientific">Sulfurivirga caldicuralii</name>
    <dbReference type="NCBI Taxonomy" id="364032"/>
    <lineage>
        <taxon>Bacteria</taxon>
        <taxon>Pseudomonadati</taxon>
        <taxon>Pseudomonadota</taxon>
        <taxon>Gammaproteobacteria</taxon>
        <taxon>Thiotrichales</taxon>
        <taxon>Piscirickettsiaceae</taxon>
        <taxon>Sulfurivirga</taxon>
    </lineage>
</organism>
<keyword evidence="6" id="KW-0012">Acyltransferase</keyword>
<proteinExistence type="predicted"/>
<keyword evidence="5" id="KW-0472">Membrane</keyword>
<protein>
    <submittedName>
        <fullName evidence="7">KDO2-lipid IV(A) lauroyltransferase</fullName>
    </submittedName>
</protein>
<dbReference type="RefSeq" id="WP_074201965.1">
    <property type="nucleotide sequence ID" value="NZ_FSRE01000005.1"/>
</dbReference>
<dbReference type="OrthoDB" id="9803456at2"/>
<dbReference type="STRING" id="364032.SAMN05443662_1692"/>
<dbReference type="Pfam" id="PF03279">
    <property type="entry name" value="Lip_A_acyltrans"/>
    <property type="match status" value="1"/>
</dbReference>
<gene>
    <name evidence="7" type="ORF">SAMN05443662_1692</name>
</gene>
<keyword evidence="4 7" id="KW-0808">Transferase</keyword>
<evidence type="ECO:0000313" key="8">
    <source>
        <dbReference type="Proteomes" id="UP000198461"/>
    </source>
</evidence>
<sequence>MAVKAWQDRLVSGLFLRTARWLARRDLAAVHRFGERLGALLNAVPNEARAITERNLSWVNPQLEQPISTREALIELGRTAAEFGPMWQWEAARMEPLIVDIQGQAHMDVALAAGKGVLLLAPHLGNWELLGWYLGRHYPTTSMYEPPYFSGIDGFMRAGRERSGARLVPTDVTGVRALLRALKRNEIAAILPDQAPDSGYVFADFFGRPARTMTLAHKLVQRSGATTIMAFMERLPDAQGYRLHYLPGPDLTHGKPHVAARALNEAVERCVRLAPSQYQWSYKRWRKPPADVPDLYASRA</sequence>
<dbReference type="GO" id="GO:0005886">
    <property type="term" value="C:plasma membrane"/>
    <property type="evidence" value="ECO:0007669"/>
    <property type="project" value="UniProtKB-SubCell"/>
</dbReference>
<dbReference type="PANTHER" id="PTHR30606">
    <property type="entry name" value="LIPID A BIOSYNTHESIS LAUROYL ACYLTRANSFERASE"/>
    <property type="match status" value="1"/>
</dbReference>
<evidence type="ECO:0000313" key="7">
    <source>
        <dbReference type="EMBL" id="SIO19239.1"/>
    </source>
</evidence>
<dbReference type="PIRSF" id="PIRSF026649">
    <property type="entry name" value="MsbB"/>
    <property type="match status" value="1"/>
</dbReference>
<comment type="subcellular location">
    <subcellularLocation>
        <location evidence="1">Cell inner membrane</location>
    </subcellularLocation>
</comment>